<comment type="caution">
    <text evidence="2">The sequence shown here is derived from an EMBL/GenBank/DDBJ whole genome shotgun (WGS) entry which is preliminary data.</text>
</comment>
<feature type="compositionally biased region" description="Basic and acidic residues" evidence="1">
    <location>
        <begin position="66"/>
        <end position="83"/>
    </location>
</feature>
<name>A0ABD2KW80_9BILA</name>
<evidence type="ECO:0000313" key="2">
    <source>
        <dbReference type="EMBL" id="KAL3107205.1"/>
    </source>
</evidence>
<sequence length="138" mass="16094">MLTLAFRENNSLSSADFSLGDSPTKFFCIRCDGKSENKRTERRSRKMIGRTLLSDWGKKRKWAKELMERDGEKEEQRGEKAEESVQNEETADIGTERGTTHFGAVQKRAGKKKRVLTVEEGRHILEQFRRERERKRGC</sequence>
<dbReference type="EMBL" id="JBICBT010000625">
    <property type="protein sequence ID" value="KAL3107205.1"/>
    <property type="molecule type" value="Genomic_DNA"/>
</dbReference>
<reference evidence="2 3" key="1">
    <citation type="submission" date="2024-10" db="EMBL/GenBank/DDBJ databases">
        <authorList>
            <person name="Kim D."/>
        </authorList>
    </citation>
    <scope>NUCLEOTIDE SEQUENCE [LARGE SCALE GENOMIC DNA]</scope>
    <source>
        <strain evidence="2">BH-2024</strain>
    </source>
</reference>
<feature type="region of interest" description="Disordered" evidence="1">
    <location>
        <begin position="66"/>
        <end position="113"/>
    </location>
</feature>
<gene>
    <name evidence="2" type="ORF">niasHT_011924</name>
</gene>
<organism evidence="2 3">
    <name type="scientific">Heterodera trifolii</name>
    <dbReference type="NCBI Taxonomy" id="157864"/>
    <lineage>
        <taxon>Eukaryota</taxon>
        <taxon>Metazoa</taxon>
        <taxon>Ecdysozoa</taxon>
        <taxon>Nematoda</taxon>
        <taxon>Chromadorea</taxon>
        <taxon>Rhabditida</taxon>
        <taxon>Tylenchina</taxon>
        <taxon>Tylenchomorpha</taxon>
        <taxon>Tylenchoidea</taxon>
        <taxon>Heteroderidae</taxon>
        <taxon>Heteroderinae</taxon>
        <taxon>Heterodera</taxon>
    </lineage>
</organism>
<protein>
    <submittedName>
        <fullName evidence="2">Uncharacterized protein</fullName>
    </submittedName>
</protein>
<accession>A0ABD2KW80</accession>
<evidence type="ECO:0000313" key="3">
    <source>
        <dbReference type="Proteomes" id="UP001620626"/>
    </source>
</evidence>
<proteinExistence type="predicted"/>
<keyword evidence="3" id="KW-1185">Reference proteome</keyword>
<evidence type="ECO:0000256" key="1">
    <source>
        <dbReference type="SAM" id="MobiDB-lite"/>
    </source>
</evidence>
<dbReference type="AlphaFoldDB" id="A0ABD2KW80"/>
<dbReference type="Proteomes" id="UP001620626">
    <property type="component" value="Unassembled WGS sequence"/>
</dbReference>